<dbReference type="InterPro" id="IPR000163">
    <property type="entry name" value="Prohibitin"/>
</dbReference>
<protein>
    <recommendedName>
        <fullName evidence="4">Band 7 domain-containing protein</fullName>
    </recommendedName>
</protein>
<dbReference type="Pfam" id="PF01145">
    <property type="entry name" value="Band_7"/>
    <property type="match status" value="1"/>
</dbReference>
<keyword evidence="3" id="KW-1133">Transmembrane helix</keyword>
<dbReference type="SMART" id="SM00244">
    <property type="entry name" value="PHB"/>
    <property type="match status" value="1"/>
</dbReference>
<comment type="subcellular location">
    <subcellularLocation>
        <location evidence="1">Membrane</location>
        <topology evidence="1">Single-pass membrane protein</topology>
    </subcellularLocation>
</comment>
<organism evidence="5 6">
    <name type="scientific">Pseudomonas putida</name>
    <name type="common">Arthrobacter siderocapsulatus</name>
    <dbReference type="NCBI Taxonomy" id="303"/>
    <lineage>
        <taxon>Bacteria</taxon>
        <taxon>Pseudomonadati</taxon>
        <taxon>Pseudomonadota</taxon>
        <taxon>Gammaproteobacteria</taxon>
        <taxon>Pseudomonadales</taxon>
        <taxon>Pseudomonadaceae</taxon>
        <taxon>Pseudomonas</taxon>
    </lineage>
</organism>
<dbReference type="Gene3D" id="3.30.479.30">
    <property type="entry name" value="Band 7 domain"/>
    <property type="match status" value="1"/>
</dbReference>
<dbReference type="InterPro" id="IPR001107">
    <property type="entry name" value="Band_7"/>
</dbReference>
<keyword evidence="3" id="KW-0472">Membrane</keyword>
<evidence type="ECO:0000313" key="5">
    <source>
        <dbReference type="EMBL" id="BAW26968.1"/>
    </source>
</evidence>
<keyword evidence="2" id="KW-0175">Coiled coil</keyword>
<keyword evidence="3" id="KW-0812">Transmembrane</keyword>
<evidence type="ECO:0000256" key="1">
    <source>
        <dbReference type="ARBA" id="ARBA00004167"/>
    </source>
</evidence>
<dbReference type="PANTHER" id="PTHR42911:SF2">
    <property type="entry name" value="PROHIBITIN FAMILY PROTEIN"/>
    <property type="match status" value="1"/>
</dbReference>
<feature type="transmembrane region" description="Helical" evidence="3">
    <location>
        <begin position="12"/>
        <end position="33"/>
    </location>
</feature>
<name>A0A1L7NNB4_PSEPU</name>
<evidence type="ECO:0000259" key="4">
    <source>
        <dbReference type="SMART" id="SM00244"/>
    </source>
</evidence>
<sequence>MINSNQAPVGKLVLWGLGLVFVISMALGGFYTVDEKERAVLLRNGALVEVSEPGLHFKVPVIDSVREISVATDTVMFDGLPAYSMDQQAATLRVSVSFNVDPSQVAELYKTYGSIENMVNRLISRHVPTQVENTFGKYTAIRAVQERGNFVADTMKAVREHAVGPVQIESVQIENIDFSDAYEQTIEDRMKAEIQVKTREQMLETEKVQAEIRVTQAKAEAEAKLEQARADAEATRLRGDAEADAIKARAAALASNQNLVELTKAEKWNGQLPATMIPNAAIPFLSVKD</sequence>
<dbReference type="RefSeq" id="WP_042920078.1">
    <property type="nucleotide sequence ID" value="NZ_AP015030.1"/>
</dbReference>
<dbReference type="GO" id="GO:0016020">
    <property type="term" value="C:membrane"/>
    <property type="evidence" value="ECO:0007669"/>
    <property type="project" value="UniProtKB-SubCell"/>
</dbReference>
<dbReference type="SUPFAM" id="SSF117892">
    <property type="entry name" value="Band 7/SPFH domain"/>
    <property type="match status" value="1"/>
</dbReference>
<evidence type="ECO:0000256" key="2">
    <source>
        <dbReference type="SAM" id="Coils"/>
    </source>
</evidence>
<evidence type="ECO:0000313" key="6">
    <source>
        <dbReference type="Proteomes" id="UP000218731"/>
    </source>
</evidence>
<accession>A0A1L7NNB4</accession>
<dbReference type="InterPro" id="IPR036013">
    <property type="entry name" value="Band_7/SPFH_dom_sf"/>
</dbReference>
<dbReference type="Proteomes" id="UP000218731">
    <property type="component" value="Plasmid pKF715A"/>
</dbReference>
<gene>
    <name evidence="5" type="ORF">KF715C_pA4630</name>
</gene>
<feature type="domain" description="Band 7" evidence="4">
    <location>
        <begin position="28"/>
        <end position="190"/>
    </location>
</feature>
<dbReference type="PANTHER" id="PTHR42911">
    <property type="entry name" value="MODULATOR OF FTSH PROTEASE HFLC"/>
    <property type="match status" value="1"/>
</dbReference>
<evidence type="ECO:0000256" key="3">
    <source>
        <dbReference type="SAM" id="Phobius"/>
    </source>
</evidence>
<reference evidence="5 6" key="1">
    <citation type="submission" date="2015-11" db="EMBL/GenBank/DDBJ databases">
        <title>Complete genome sequencing of a biphenyl-degrading bacterium, Pseudomonas putida KF715 (=NBRC110667).</title>
        <authorList>
            <person name="Suenaga H."/>
            <person name="Fujihara N."/>
            <person name="Watanabe T."/>
            <person name="Hirose J."/>
            <person name="Kimura N."/>
            <person name="Yamazoe A."/>
            <person name="Hosoyama A."/>
            <person name="Shimodaira J."/>
            <person name="Furukawa K."/>
        </authorList>
    </citation>
    <scope>NUCLEOTIDE SEQUENCE [LARGE SCALE GENOMIC DNA]</scope>
    <source>
        <strain evidence="5 6">KF715</strain>
        <plasmid evidence="6">Plasmid pkf715a dna</plasmid>
    </source>
</reference>
<dbReference type="EMBL" id="AP015030">
    <property type="protein sequence ID" value="BAW26968.1"/>
    <property type="molecule type" value="Genomic_DNA"/>
</dbReference>
<feature type="coiled-coil region" evidence="2">
    <location>
        <begin position="200"/>
        <end position="238"/>
    </location>
</feature>
<dbReference type="AlphaFoldDB" id="A0A1L7NNB4"/>
<keyword evidence="5" id="KW-0614">Plasmid</keyword>
<dbReference type="CDD" id="cd03401">
    <property type="entry name" value="SPFH_prohibitin"/>
    <property type="match status" value="1"/>
</dbReference>
<geneLocation type="plasmid" evidence="6">
    <name>pkf715a dna</name>
</geneLocation>
<proteinExistence type="predicted"/>